<reference evidence="2 3" key="1">
    <citation type="submission" date="2023-01" db="EMBL/GenBank/DDBJ databases">
        <title>Analysis of 21 Apiospora genomes using comparative genomics revels a genus with tremendous synthesis potential of carbohydrate active enzymes and secondary metabolites.</title>
        <authorList>
            <person name="Sorensen T."/>
        </authorList>
    </citation>
    <scope>NUCLEOTIDE SEQUENCE [LARGE SCALE GENOMIC DNA]</scope>
    <source>
        <strain evidence="2 3">CBS 135458</strain>
    </source>
</reference>
<dbReference type="Proteomes" id="UP001480595">
    <property type="component" value="Unassembled WGS sequence"/>
</dbReference>
<dbReference type="GeneID" id="92084889"/>
<organism evidence="2 3">
    <name type="scientific">Apiospora phragmitis</name>
    <dbReference type="NCBI Taxonomy" id="2905665"/>
    <lineage>
        <taxon>Eukaryota</taxon>
        <taxon>Fungi</taxon>
        <taxon>Dikarya</taxon>
        <taxon>Ascomycota</taxon>
        <taxon>Pezizomycotina</taxon>
        <taxon>Sordariomycetes</taxon>
        <taxon>Xylariomycetidae</taxon>
        <taxon>Amphisphaeriales</taxon>
        <taxon>Apiosporaceae</taxon>
        <taxon>Apiospora</taxon>
    </lineage>
</organism>
<protein>
    <submittedName>
        <fullName evidence="2">Uncharacterized protein</fullName>
    </submittedName>
</protein>
<dbReference type="EMBL" id="JAQQWL010000001">
    <property type="protein sequence ID" value="KAK8090912.1"/>
    <property type="molecule type" value="Genomic_DNA"/>
</dbReference>
<evidence type="ECO:0000256" key="1">
    <source>
        <dbReference type="SAM" id="MobiDB-lite"/>
    </source>
</evidence>
<keyword evidence="3" id="KW-1185">Reference proteome</keyword>
<evidence type="ECO:0000313" key="3">
    <source>
        <dbReference type="Proteomes" id="UP001480595"/>
    </source>
</evidence>
<dbReference type="RefSeq" id="XP_066722458.1">
    <property type="nucleotide sequence ID" value="XM_066851826.1"/>
</dbReference>
<proteinExistence type="predicted"/>
<accession>A0ABR1X674</accession>
<sequence length="63" mass="6904">MDSNSSPPTPQGSAARPVSSPPSIREACEASESRRYVRAVHPEIDDVRLSTKIMNKHLEGLLM</sequence>
<name>A0ABR1X674_9PEZI</name>
<feature type="region of interest" description="Disordered" evidence="1">
    <location>
        <begin position="1"/>
        <end position="34"/>
    </location>
</feature>
<gene>
    <name evidence="2" type="ORF">PG994_000417</name>
</gene>
<comment type="caution">
    <text evidence="2">The sequence shown here is derived from an EMBL/GenBank/DDBJ whole genome shotgun (WGS) entry which is preliminary data.</text>
</comment>
<evidence type="ECO:0000313" key="2">
    <source>
        <dbReference type="EMBL" id="KAK8090912.1"/>
    </source>
</evidence>